<protein>
    <submittedName>
        <fullName evidence="7">Aminotransferase class III-fold pyridoxal phosphate-dependent enzyme</fullName>
    </submittedName>
</protein>
<dbReference type="NCBIfam" id="NF004767">
    <property type="entry name" value="PRK06105.1"/>
    <property type="match status" value="1"/>
</dbReference>
<dbReference type="Gene3D" id="3.40.640.10">
    <property type="entry name" value="Type I PLP-dependent aspartate aminotransferase-like (Major domain)"/>
    <property type="match status" value="1"/>
</dbReference>
<keyword evidence="8" id="KW-1185">Reference proteome</keyword>
<dbReference type="InterPro" id="IPR015421">
    <property type="entry name" value="PyrdxlP-dep_Trfase_major"/>
</dbReference>
<evidence type="ECO:0000256" key="1">
    <source>
        <dbReference type="ARBA" id="ARBA00001933"/>
    </source>
</evidence>
<evidence type="ECO:0000313" key="7">
    <source>
        <dbReference type="EMBL" id="RKF05537.1"/>
    </source>
</evidence>
<dbReference type="PIRSF" id="PIRSF000521">
    <property type="entry name" value="Transaminase_4ab_Lys_Orn"/>
    <property type="match status" value="1"/>
</dbReference>
<dbReference type="GO" id="GO:0009448">
    <property type="term" value="P:gamma-aminobutyric acid metabolic process"/>
    <property type="evidence" value="ECO:0007669"/>
    <property type="project" value="TreeGrafter"/>
</dbReference>
<dbReference type="FunFam" id="3.40.640.10:FF:000014">
    <property type="entry name" value="Adenosylmethionine-8-amino-7-oxononanoate aminotransferase, probable"/>
    <property type="match status" value="1"/>
</dbReference>
<dbReference type="GO" id="GO:0030170">
    <property type="term" value="F:pyridoxal phosphate binding"/>
    <property type="evidence" value="ECO:0007669"/>
    <property type="project" value="InterPro"/>
</dbReference>
<name>A0A3A8A5G1_9HYPH</name>
<organism evidence="7 8">
    <name type="scientific">Oceaniradius stylonematis</name>
    <dbReference type="NCBI Taxonomy" id="2184161"/>
    <lineage>
        <taxon>Bacteria</taxon>
        <taxon>Pseudomonadati</taxon>
        <taxon>Pseudomonadota</taxon>
        <taxon>Alphaproteobacteria</taxon>
        <taxon>Hyphomicrobiales</taxon>
        <taxon>Ahrensiaceae</taxon>
        <taxon>Oceaniradius</taxon>
    </lineage>
</organism>
<dbReference type="RefSeq" id="WP_109767599.1">
    <property type="nucleotide sequence ID" value="NZ_QFWV02000009.1"/>
</dbReference>
<dbReference type="OrthoDB" id="9801834at2"/>
<dbReference type="Pfam" id="PF00202">
    <property type="entry name" value="Aminotran_3"/>
    <property type="match status" value="1"/>
</dbReference>
<evidence type="ECO:0000256" key="4">
    <source>
        <dbReference type="ARBA" id="ARBA00022679"/>
    </source>
</evidence>
<keyword evidence="3 7" id="KW-0032">Aminotransferase</keyword>
<dbReference type="Gene3D" id="3.90.1150.10">
    <property type="entry name" value="Aspartate Aminotransferase, domain 1"/>
    <property type="match status" value="1"/>
</dbReference>
<reference evidence="7 8" key="1">
    <citation type="journal article" date="2018" name="Int. J. Syst. Bacteriol.">
        <title>Oceaniradius stylonemae gen. nov., sp. nov., isolated from a red alga, Stylonema cornu-cervi.</title>
        <authorList>
            <person name="Jeong S."/>
        </authorList>
    </citation>
    <scope>NUCLEOTIDE SEQUENCE [LARGE SCALE GENOMIC DNA]</scope>
    <source>
        <strain evidence="7 8">StC1</strain>
    </source>
</reference>
<dbReference type="CDD" id="cd00610">
    <property type="entry name" value="OAT_like"/>
    <property type="match status" value="1"/>
</dbReference>
<comment type="cofactor">
    <cofactor evidence="1">
        <name>pyridoxal 5'-phosphate</name>
        <dbReference type="ChEBI" id="CHEBI:597326"/>
    </cofactor>
</comment>
<evidence type="ECO:0000256" key="5">
    <source>
        <dbReference type="ARBA" id="ARBA00022898"/>
    </source>
</evidence>
<dbReference type="InterPro" id="IPR015422">
    <property type="entry name" value="PyrdxlP-dep_Trfase_small"/>
</dbReference>
<dbReference type="PANTHER" id="PTHR42684">
    <property type="entry name" value="ADENOSYLMETHIONINE-8-AMINO-7-OXONONANOATE AMINOTRANSFERASE"/>
    <property type="match status" value="1"/>
</dbReference>
<evidence type="ECO:0000313" key="8">
    <source>
        <dbReference type="Proteomes" id="UP000246132"/>
    </source>
</evidence>
<dbReference type="InterPro" id="IPR015424">
    <property type="entry name" value="PyrdxlP-dep_Trfase"/>
</dbReference>
<sequence>MADAHSNLDALREDDVSSLLHPFTNAVAHGQIGPDVVVRGEGARIYDDAGREYIDAMSGLWAIGLGYSEERLINAATEQLKKLPYYHTFAHKSNPAAIKLGKALLSMLPVEMSKVIYTNSGSEAVDTAIKLAWYYWNAAGEPERVKIISRKRAYHGSNVASGSATGLTVMHGGFNLPFSQILHAECPHFWRYGEKGETEEEFSQRKADELEKLILEAGPTTIAAFIAEPVMGAGGVIVPPEGYFEKIQAVLDRYGILFISDEVICGFGRTGKMFGSETFGIRPDIMTFAKQLSSAYMPIGAVTVTEELYEKIASASNTRGVFGHGYTYSGHPVACAVALEALTIYQERDVVGHVAQSGAYFQQRLREFESHPLVGEVRGVGLIAAVELVADKRSKKLFDPFGKVNGRFAKLAYERGLITRALPASDSLGLCPPLFCTKSELDEIVDKFADTLEAVTEFASRAGR</sequence>
<dbReference type="PANTHER" id="PTHR42684:SF3">
    <property type="entry name" value="ADENOSYLMETHIONINE-8-AMINO-7-OXONONANOATE AMINOTRANSFERASE"/>
    <property type="match status" value="1"/>
</dbReference>
<comment type="similarity">
    <text evidence="2 6">Belongs to the class-III pyridoxal-phosphate-dependent aminotransferase family.</text>
</comment>
<gene>
    <name evidence="7" type="ORF">DEM25_017350</name>
</gene>
<dbReference type="SUPFAM" id="SSF53383">
    <property type="entry name" value="PLP-dependent transferases"/>
    <property type="match status" value="1"/>
</dbReference>
<evidence type="ECO:0000256" key="2">
    <source>
        <dbReference type="ARBA" id="ARBA00008954"/>
    </source>
</evidence>
<dbReference type="InterPro" id="IPR049704">
    <property type="entry name" value="Aminotrans_3_PPA_site"/>
</dbReference>
<dbReference type="NCBIfam" id="NF005682">
    <property type="entry name" value="PRK07480.1"/>
    <property type="match status" value="1"/>
</dbReference>
<evidence type="ECO:0000256" key="3">
    <source>
        <dbReference type="ARBA" id="ARBA00022576"/>
    </source>
</evidence>
<dbReference type="Proteomes" id="UP000246132">
    <property type="component" value="Unassembled WGS sequence"/>
</dbReference>
<proteinExistence type="inferred from homology"/>
<evidence type="ECO:0000256" key="6">
    <source>
        <dbReference type="RuleBase" id="RU003560"/>
    </source>
</evidence>
<dbReference type="GO" id="GO:0009102">
    <property type="term" value="P:biotin biosynthetic process"/>
    <property type="evidence" value="ECO:0007669"/>
    <property type="project" value="TreeGrafter"/>
</dbReference>
<dbReference type="AlphaFoldDB" id="A0A3A8A5G1"/>
<dbReference type="GO" id="GO:0004015">
    <property type="term" value="F:adenosylmethionine-8-amino-7-oxononanoate transaminase activity"/>
    <property type="evidence" value="ECO:0007669"/>
    <property type="project" value="TreeGrafter"/>
</dbReference>
<keyword evidence="4 7" id="KW-0808">Transferase</keyword>
<dbReference type="PROSITE" id="PS00600">
    <property type="entry name" value="AA_TRANSFER_CLASS_3"/>
    <property type="match status" value="1"/>
</dbReference>
<dbReference type="EMBL" id="QFWV02000009">
    <property type="protein sequence ID" value="RKF05537.1"/>
    <property type="molecule type" value="Genomic_DNA"/>
</dbReference>
<comment type="caution">
    <text evidence="7">The sequence shown here is derived from an EMBL/GenBank/DDBJ whole genome shotgun (WGS) entry which is preliminary data.</text>
</comment>
<dbReference type="InterPro" id="IPR005814">
    <property type="entry name" value="Aminotrans_3"/>
</dbReference>
<keyword evidence="5 6" id="KW-0663">Pyridoxal phosphate</keyword>
<accession>A0A3A8A5G1</accession>